<comment type="caution">
    <text evidence="3">The sequence shown here is derived from an EMBL/GenBank/DDBJ whole genome shotgun (WGS) entry which is preliminary data.</text>
</comment>
<feature type="domain" description="Transposase InsH N-terminal" evidence="2">
    <location>
        <begin position="41"/>
        <end position="116"/>
    </location>
</feature>
<evidence type="ECO:0000256" key="1">
    <source>
        <dbReference type="SAM" id="MobiDB-lite"/>
    </source>
</evidence>
<evidence type="ECO:0000313" key="4">
    <source>
        <dbReference type="Proteomes" id="UP001500630"/>
    </source>
</evidence>
<protein>
    <recommendedName>
        <fullName evidence="2">Transposase InsH N-terminal domain-containing protein</fullName>
    </recommendedName>
</protein>
<keyword evidence="4" id="KW-1185">Reference proteome</keyword>
<feature type="region of interest" description="Disordered" evidence="1">
    <location>
        <begin position="141"/>
        <end position="247"/>
    </location>
</feature>
<evidence type="ECO:0000313" key="3">
    <source>
        <dbReference type="EMBL" id="GAA3610747.1"/>
    </source>
</evidence>
<accession>A0ABP6ZIE4</accession>
<evidence type="ECO:0000259" key="2">
    <source>
        <dbReference type="Pfam" id="PF05598"/>
    </source>
</evidence>
<dbReference type="PANTHER" id="PTHR35604">
    <property type="entry name" value="TRANSPOSASE INSH FOR INSERTION SEQUENCE ELEMENT IS5A-RELATED"/>
    <property type="match status" value="1"/>
</dbReference>
<dbReference type="Proteomes" id="UP001500630">
    <property type="component" value="Unassembled WGS sequence"/>
</dbReference>
<organism evidence="3 4">
    <name type="scientific">Nonomuraea rosea</name>
    <dbReference type="NCBI Taxonomy" id="638574"/>
    <lineage>
        <taxon>Bacteria</taxon>
        <taxon>Bacillati</taxon>
        <taxon>Actinomycetota</taxon>
        <taxon>Actinomycetes</taxon>
        <taxon>Streptosporangiales</taxon>
        <taxon>Streptosporangiaceae</taxon>
        <taxon>Nonomuraea</taxon>
    </lineage>
</organism>
<dbReference type="Pfam" id="PF05598">
    <property type="entry name" value="DUF772"/>
    <property type="match status" value="1"/>
</dbReference>
<sequence>MSMQPMPWPEPAPEVAAAIRAIYRGKRQVPLPVRVRDELGEVFADESFAGAFGREGRPGWSPGRLALITVLQRVENLTDRQAAEAVATDVTWKYALGLSLDDAGFDASVLSEFRSRLIAHELEEKPLDLLLSALQERGLLAAGGRQRTDSTPCTHERSRKPSTPPAPNRPPPPGATNTSSDAASRPPSTKPSPSPACAAPATAASRKSTSNTSSPPSPSTSSAWTPGGTATPGNGNAPATWPDSNQP</sequence>
<gene>
    <name evidence="3" type="ORF">GCM10022419_114700</name>
</gene>
<dbReference type="InterPro" id="IPR008490">
    <property type="entry name" value="Transposase_InsH_N"/>
</dbReference>
<proteinExistence type="predicted"/>
<dbReference type="PANTHER" id="PTHR35604:SF2">
    <property type="entry name" value="TRANSPOSASE INSH FOR INSERTION SEQUENCE ELEMENT IS5A-RELATED"/>
    <property type="match status" value="1"/>
</dbReference>
<feature type="compositionally biased region" description="Pro residues" evidence="1">
    <location>
        <begin position="162"/>
        <end position="174"/>
    </location>
</feature>
<reference evidence="4" key="1">
    <citation type="journal article" date="2019" name="Int. J. Syst. Evol. Microbiol.">
        <title>The Global Catalogue of Microorganisms (GCM) 10K type strain sequencing project: providing services to taxonomists for standard genome sequencing and annotation.</title>
        <authorList>
            <consortium name="The Broad Institute Genomics Platform"/>
            <consortium name="The Broad Institute Genome Sequencing Center for Infectious Disease"/>
            <person name="Wu L."/>
            <person name="Ma J."/>
        </authorList>
    </citation>
    <scope>NUCLEOTIDE SEQUENCE [LARGE SCALE GENOMIC DNA]</scope>
    <source>
        <strain evidence="4">JCM 17326</strain>
    </source>
</reference>
<feature type="compositionally biased region" description="Low complexity" evidence="1">
    <location>
        <begin position="195"/>
        <end position="240"/>
    </location>
</feature>
<name>A0ABP6ZIE4_9ACTN</name>
<dbReference type="EMBL" id="BAABDQ010000046">
    <property type="protein sequence ID" value="GAA3610747.1"/>
    <property type="molecule type" value="Genomic_DNA"/>
</dbReference>